<feature type="non-terminal residue" evidence="4">
    <location>
        <position position="1"/>
    </location>
</feature>
<dbReference type="Gene3D" id="3.90.550.10">
    <property type="entry name" value="Spore Coat Polysaccharide Biosynthesis Protein SpsA, Chain A"/>
    <property type="match status" value="1"/>
</dbReference>
<evidence type="ECO:0000313" key="5">
    <source>
        <dbReference type="Proteomes" id="UP000286075"/>
    </source>
</evidence>
<accession>A0A413GDG2</accession>
<organism evidence="4 5">
    <name type="scientific">Bacteroides stercorirosoris</name>
    <dbReference type="NCBI Taxonomy" id="871324"/>
    <lineage>
        <taxon>Bacteria</taxon>
        <taxon>Pseudomonadati</taxon>
        <taxon>Bacteroidota</taxon>
        <taxon>Bacteroidia</taxon>
        <taxon>Bacteroidales</taxon>
        <taxon>Bacteroidaceae</taxon>
        <taxon>Bacteroides</taxon>
    </lineage>
</organism>
<proteinExistence type="predicted"/>
<dbReference type="EMBL" id="QSCF01000132">
    <property type="protein sequence ID" value="RGX69199.1"/>
    <property type="molecule type" value="Genomic_DNA"/>
</dbReference>
<protein>
    <submittedName>
        <fullName evidence="4">Glycosyltransferase</fullName>
    </submittedName>
</protein>
<evidence type="ECO:0000256" key="2">
    <source>
        <dbReference type="ARBA" id="ARBA00022679"/>
    </source>
</evidence>
<dbReference type="RefSeq" id="WP_117988914.1">
    <property type="nucleotide sequence ID" value="NZ_CABMFG010000132.1"/>
</dbReference>
<dbReference type="PANTHER" id="PTHR22916">
    <property type="entry name" value="GLYCOSYLTRANSFERASE"/>
    <property type="match status" value="1"/>
</dbReference>
<feature type="non-terminal residue" evidence="4">
    <location>
        <position position="305"/>
    </location>
</feature>
<reference evidence="4 5" key="1">
    <citation type="submission" date="2018-08" db="EMBL/GenBank/DDBJ databases">
        <title>A genome reference for cultivated species of the human gut microbiota.</title>
        <authorList>
            <person name="Zou Y."/>
            <person name="Xue W."/>
            <person name="Luo G."/>
        </authorList>
    </citation>
    <scope>NUCLEOTIDE SEQUENCE [LARGE SCALE GENOMIC DNA]</scope>
    <source>
        <strain evidence="4 5">OF03-9BH</strain>
    </source>
</reference>
<comment type="caution">
    <text evidence="4">The sequence shown here is derived from an EMBL/GenBank/DDBJ whole genome shotgun (WGS) entry which is preliminary data.</text>
</comment>
<dbReference type="InterPro" id="IPR029044">
    <property type="entry name" value="Nucleotide-diphossugar_trans"/>
</dbReference>
<dbReference type="GO" id="GO:0016758">
    <property type="term" value="F:hexosyltransferase activity"/>
    <property type="evidence" value="ECO:0007669"/>
    <property type="project" value="UniProtKB-ARBA"/>
</dbReference>
<dbReference type="PANTHER" id="PTHR22916:SF51">
    <property type="entry name" value="GLYCOSYLTRANSFERASE EPSH-RELATED"/>
    <property type="match status" value="1"/>
</dbReference>
<dbReference type="InterPro" id="IPR001173">
    <property type="entry name" value="Glyco_trans_2-like"/>
</dbReference>
<evidence type="ECO:0000256" key="1">
    <source>
        <dbReference type="ARBA" id="ARBA00022676"/>
    </source>
</evidence>
<feature type="domain" description="Glycosyltransferase 2-like" evidence="3">
    <location>
        <begin position="7"/>
        <end position="172"/>
    </location>
</feature>
<keyword evidence="2 4" id="KW-0808">Transferase</keyword>
<evidence type="ECO:0000313" key="4">
    <source>
        <dbReference type="EMBL" id="RGX69199.1"/>
    </source>
</evidence>
<sequence length="305" mass="34935">RKFEKISIIVPVYNTADYLRECLNSIISIPICDKEIIIINDGSTDDSLSIINEYVGKDITVITTANEGLSAARNRGLNISSGEYVLFVDSDDYILPNKIPLLIELADKYKTDVLLGRYIKCKETGEFLSESRMVSTVEVHLVTTGGEFYNGYSLNDATIIVACLKLCRRTFLQRNQILFVKGLYHEDVVFSFLCSKYATRIVQSDIAFYVYRQRAASIVHTPSYKKQVHKLFIADYICNNASESDSEFWPNLAIGLYFDVLRRTKLKNNQLFRKLKSLKKLRFTQKVKLELIRIIQIFASKADIK</sequence>
<keyword evidence="1" id="KW-0328">Glycosyltransferase</keyword>
<evidence type="ECO:0000259" key="3">
    <source>
        <dbReference type="Pfam" id="PF00535"/>
    </source>
</evidence>
<dbReference type="SUPFAM" id="SSF53448">
    <property type="entry name" value="Nucleotide-diphospho-sugar transferases"/>
    <property type="match status" value="1"/>
</dbReference>
<dbReference type="AlphaFoldDB" id="A0A413GDG2"/>
<gene>
    <name evidence="4" type="ORF">DXA68_24520</name>
</gene>
<dbReference type="Proteomes" id="UP000286075">
    <property type="component" value="Unassembled WGS sequence"/>
</dbReference>
<name>A0A413GDG2_9BACE</name>
<dbReference type="Pfam" id="PF00535">
    <property type="entry name" value="Glycos_transf_2"/>
    <property type="match status" value="1"/>
</dbReference>
<dbReference type="OrthoDB" id="396512at2"/>
<dbReference type="CDD" id="cd00761">
    <property type="entry name" value="Glyco_tranf_GTA_type"/>
    <property type="match status" value="1"/>
</dbReference>